<dbReference type="Proteomes" id="UP001230289">
    <property type="component" value="Unassembled WGS sequence"/>
</dbReference>
<keyword evidence="2" id="KW-1185">Reference proteome</keyword>
<comment type="caution">
    <text evidence="1">The sequence shown here is derived from an EMBL/GenBank/DDBJ whole genome shotgun (WGS) entry which is preliminary data.</text>
</comment>
<dbReference type="Gene3D" id="3.40.720.10">
    <property type="entry name" value="Alkaline Phosphatase, subunit A"/>
    <property type="match status" value="1"/>
</dbReference>
<accession>A0ABU0XH42</accession>
<dbReference type="InterPro" id="IPR017850">
    <property type="entry name" value="Alkaline_phosphatase_core_sf"/>
</dbReference>
<reference evidence="1 2" key="1">
    <citation type="submission" date="2023-08" db="EMBL/GenBank/DDBJ databases">
        <title>Microbacterium sp. nov., isolated from a waste landfill.</title>
        <authorList>
            <person name="Wen W."/>
        </authorList>
    </citation>
    <scope>NUCLEOTIDE SEQUENCE [LARGE SCALE GENOMIC DNA]</scope>
    <source>
        <strain evidence="1 2">ASV81</strain>
    </source>
</reference>
<dbReference type="EMBL" id="JAVFCB010000005">
    <property type="protein sequence ID" value="MDQ4214451.1"/>
    <property type="molecule type" value="Genomic_DNA"/>
</dbReference>
<name>A0ABU0XH42_9MICO</name>
<gene>
    <name evidence="1" type="ORF">RBR11_11060</name>
</gene>
<organism evidence="1 2">
    <name type="scientific">Microbacterium capsulatum</name>
    <dbReference type="NCBI Taxonomy" id="3041921"/>
    <lineage>
        <taxon>Bacteria</taxon>
        <taxon>Bacillati</taxon>
        <taxon>Actinomycetota</taxon>
        <taxon>Actinomycetes</taxon>
        <taxon>Micrococcales</taxon>
        <taxon>Microbacteriaceae</taxon>
        <taxon>Microbacterium</taxon>
    </lineage>
</organism>
<proteinExistence type="predicted"/>
<dbReference type="Pfam" id="PF01663">
    <property type="entry name" value="Phosphodiest"/>
    <property type="match status" value="1"/>
</dbReference>
<protein>
    <submittedName>
        <fullName evidence="1">Alkaline phosphatase family protein</fullName>
    </submittedName>
</protein>
<sequence length="117" mass="12854">MRALAAEGDHRDIDDAGHVHGALSERYQQALARVDRLVSRNQDAVQRRADAGGERWILVVVADHGHVDTGGHGGDSAAERTSFISRWTTTGRLREWLAVVAPHELMDLILAERAPQS</sequence>
<evidence type="ECO:0000313" key="2">
    <source>
        <dbReference type="Proteomes" id="UP001230289"/>
    </source>
</evidence>
<dbReference type="RefSeq" id="WP_308489408.1">
    <property type="nucleotide sequence ID" value="NZ_JAVFCB010000005.1"/>
</dbReference>
<dbReference type="InterPro" id="IPR002591">
    <property type="entry name" value="Phosphodiest/P_Trfase"/>
</dbReference>
<evidence type="ECO:0000313" key="1">
    <source>
        <dbReference type="EMBL" id="MDQ4214451.1"/>
    </source>
</evidence>
<dbReference type="SUPFAM" id="SSF53649">
    <property type="entry name" value="Alkaline phosphatase-like"/>
    <property type="match status" value="1"/>
</dbReference>